<dbReference type="InterPro" id="IPR026960">
    <property type="entry name" value="RVT-Znf"/>
</dbReference>
<evidence type="ECO:0000313" key="3">
    <source>
        <dbReference type="RefSeq" id="XP_056848818.1"/>
    </source>
</evidence>
<proteinExistence type="predicted"/>
<feature type="domain" description="Reverse transcriptase zinc-binding" evidence="1">
    <location>
        <begin position="66"/>
        <end position="114"/>
    </location>
</feature>
<keyword evidence="2" id="KW-1185">Reference proteome</keyword>
<dbReference type="OrthoDB" id="1109375at2759"/>
<dbReference type="Proteomes" id="UP000504610">
    <property type="component" value="Chromosome 8"/>
</dbReference>
<organism evidence="2 3">
    <name type="scientific">Raphanus sativus</name>
    <name type="common">Radish</name>
    <name type="synonym">Raphanus raphanistrum var. sativus</name>
    <dbReference type="NCBI Taxonomy" id="3726"/>
    <lineage>
        <taxon>Eukaryota</taxon>
        <taxon>Viridiplantae</taxon>
        <taxon>Streptophyta</taxon>
        <taxon>Embryophyta</taxon>
        <taxon>Tracheophyta</taxon>
        <taxon>Spermatophyta</taxon>
        <taxon>Magnoliopsida</taxon>
        <taxon>eudicotyledons</taxon>
        <taxon>Gunneridae</taxon>
        <taxon>Pentapetalae</taxon>
        <taxon>rosids</taxon>
        <taxon>malvids</taxon>
        <taxon>Brassicales</taxon>
        <taxon>Brassicaceae</taxon>
        <taxon>Brassiceae</taxon>
        <taxon>Raphanus</taxon>
    </lineage>
</organism>
<evidence type="ECO:0000259" key="1">
    <source>
        <dbReference type="Pfam" id="PF13966"/>
    </source>
</evidence>
<name>A0A9W3CBL1_RAPSA</name>
<reference evidence="2" key="1">
    <citation type="journal article" date="2019" name="Database">
        <title>The radish genome database (RadishGD): an integrated information resource for radish genomics.</title>
        <authorList>
            <person name="Yu H.J."/>
            <person name="Baek S."/>
            <person name="Lee Y.J."/>
            <person name="Cho A."/>
            <person name="Mun J.H."/>
        </authorList>
    </citation>
    <scope>NUCLEOTIDE SEQUENCE [LARGE SCALE GENOMIC DNA]</scope>
    <source>
        <strain evidence="2">cv. WK10039</strain>
    </source>
</reference>
<sequence length="227" mass="26147">MVSGIPLEASVSSITSNGHWNISSRSRHPILRIIRAELPPQAPQASVLDEDSYIWRNSLTGQASEFSVSLFYATLYSSPSSVSWHKAVWFKKRIPRHAFITWLVMRDRMVTREAYFMGIGSFTDLFALRCCVWRGLLSRSALQHPQRLQDIVAWLSSSQINGKMRVILHLIFQASIYHLWKERNSRIHTNTSRPSHMVVKDLQLHLRTKLYSLDREDSADQRNGIGN</sequence>
<gene>
    <name evidence="3" type="primary">LOC130498973</name>
</gene>
<evidence type="ECO:0000313" key="2">
    <source>
        <dbReference type="Proteomes" id="UP000504610"/>
    </source>
</evidence>
<dbReference type="AlphaFoldDB" id="A0A9W3CBL1"/>
<dbReference type="KEGG" id="rsz:130498973"/>
<accession>A0A9W3CBL1</accession>
<dbReference type="Pfam" id="PF13966">
    <property type="entry name" value="zf-RVT"/>
    <property type="match status" value="1"/>
</dbReference>
<protein>
    <submittedName>
        <fullName evidence="3">Uncharacterized protein LOC130498973</fullName>
    </submittedName>
</protein>
<dbReference type="GeneID" id="130498973"/>
<reference evidence="3" key="2">
    <citation type="submission" date="2025-08" db="UniProtKB">
        <authorList>
            <consortium name="RefSeq"/>
        </authorList>
    </citation>
    <scope>IDENTIFICATION</scope>
    <source>
        <tissue evidence="3">Leaf</tissue>
    </source>
</reference>
<dbReference type="RefSeq" id="XP_056848818.1">
    <property type="nucleotide sequence ID" value="XM_056992838.1"/>
</dbReference>